<feature type="transmembrane region" description="Helical" evidence="2">
    <location>
        <begin position="12"/>
        <end position="30"/>
    </location>
</feature>
<evidence type="ECO:0000256" key="2">
    <source>
        <dbReference type="SAM" id="Phobius"/>
    </source>
</evidence>
<feature type="region of interest" description="Disordered" evidence="1">
    <location>
        <begin position="57"/>
        <end position="77"/>
    </location>
</feature>
<keyword evidence="2" id="KW-1133">Transmembrane helix</keyword>
<gene>
    <name evidence="3" type="ORF">ABU614_09795</name>
</gene>
<dbReference type="AlphaFoldDB" id="A0AAU8MYB9"/>
<evidence type="ECO:0000313" key="3">
    <source>
        <dbReference type="EMBL" id="XCO77472.1"/>
    </source>
</evidence>
<evidence type="ECO:0008006" key="4">
    <source>
        <dbReference type="Google" id="ProtNLM"/>
    </source>
</evidence>
<keyword evidence="2" id="KW-0812">Transmembrane</keyword>
<keyword evidence="2" id="KW-0472">Membrane</keyword>
<dbReference type="EMBL" id="CP159925">
    <property type="protein sequence ID" value="XCO77472.1"/>
    <property type="molecule type" value="Genomic_DNA"/>
</dbReference>
<reference evidence="3" key="1">
    <citation type="submission" date="2024-06" db="EMBL/GenBank/DDBJ databases">
        <authorList>
            <person name="Li S."/>
        </authorList>
    </citation>
    <scope>NUCLEOTIDE SEQUENCE</scope>
    <source>
        <strain evidence="3">SR10</strain>
    </source>
</reference>
<accession>A0AAU8MYB9</accession>
<evidence type="ECO:0000256" key="1">
    <source>
        <dbReference type="SAM" id="MobiDB-lite"/>
    </source>
</evidence>
<sequence length="77" mass="8670">MLPAARGHHGTLGWLPLWLVAMPAVAWWALHRFALPLRRRRAADPVAAGLRRRRRGAVQARRRARGPAGVRAWPRVA</sequence>
<protein>
    <recommendedName>
        <fullName evidence="4">Aerotolerance regulator N-terminal domain-containing protein</fullName>
    </recommendedName>
</protein>
<name>A0AAU8MYB9_9GAMM</name>
<proteinExistence type="predicted"/>
<feature type="compositionally biased region" description="Low complexity" evidence="1">
    <location>
        <begin position="66"/>
        <end position="77"/>
    </location>
</feature>
<organism evidence="3">
    <name type="scientific">Lysobacter firmicutimachus</name>
    <dbReference type="NCBI Taxonomy" id="1792846"/>
    <lineage>
        <taxon>Bacteria</taxon>
        <taxon>Pseudomonadati</taxon>
        <taxon>Pseudomonadota</taxon>
        <taxon>Gammaproteobacteria</taxon>
        <taxon>Lysobacterales</taxon>
        <taxon>Lysobacteraceae</taxon>
        <taxon>Lysobacter</taxon>
    </lineage>
</organism>